<name>A0A251S7M9_HELAN</name>
<keyword evidence="4" id="KW-1185">Reference proteome</keyword>
<dbReference type="Gramene" id="mRNA:HanXRQr2_Chr15g0683011">
    <property type="protein sequence ID" value="CDS:HanXRQr2_Chr15g0683011.1"/>
    <property type="gene ID" value="HanXRQr2_Chr15g0683011"/>
</dbReference>
<evidence type="ECO:0000313" key="2">
    <source>
        <dbReference type="EMBL" id="KAF5763666.1"/>
    </source>
</evidence>
<reference evidence="2 4" key="1">
    <citation type="journal article" date="2017" name="Nature">
        <title>The sunflower genome provides insights into oil metabolism, flowering and Asterid evolution.</title>
        <authorList>
            <person name="Badouin H."/>
            <person name="Gouzy J."/>
            <person name="Grassa C.J."/>
            <person name="Murat F."/>
            <person name="Staton S.E."/>
            <person name="Cottret L."/>
            <person name="Lelandais-Briere C."/>
            <person name="Owens G.L."/>
            <person name="Carrere S."/>
            <person name="Mayjonade B."/>
            <person name="Legrand L."/>
            <person name="Gill N."/>
            <person name="Kane N.C."/>
            <person name="Bowers J.E."/>
            <person name="Hubner S."/>
            <person name="Bellec A."/>
            <person name="Berard A."/>
            <person name="Berges H."/>
            <person name="Blanchet N."/>
            <person name="Boniface M.C."/>
            <person name="Brunel D."/>
            <person name="Catrice O."/>
            <person name="Chaidir N."/>
            <person name="Claudel C."/>
            <person name="Donnadieu C."/>
            <person name="Faraut T."/>
            <person name="Fievet G."/>
            <person name="Helmstetter N."/>
            <person name="King M."/>
            <person name="Knapp S.J."/>
            <person name="Lai Z."/>
            <person name="Le Paslier M.C."/>
            <person name="Lippi Y."/>
            <person name="Lorenzon L."/>
            <person name="Mandel J.R."/>
            <person name="Marage G."/>
            <person name="Marchand G."/>
            <person name="Marquand E."/>
            <person name="Bret-Mestries E."/>
            <person name="Morien E."/>
            <person name="Nambeesan S."/>
            <person name="Nguyen T."/>
            <person name="Pegot-Espagnet P."/>
            <person name="Pouilly N."/>
            <person name="Raftis F."/>
            <person name="Sallet E."/>
            <person name="Schiex T."/>
            <person name="Thomas J."/>
            <person name="Vandecasteele C."/>
            <person name="Vares D."/>
            <person name="Vear F."/>
            <person name="Vautrin S."/>
            <person name="Crespi M."/>
            <person name="Mangin B."/>
            <person name="Burke J.M."/>
            <person name="Salse J."/>
            <person name="Munos S."/>
            <person name="Vincourt P."/>
            <person name="Rieseberg L.H."/>
            <person name="Langlade N.B."/>
        </authorList>
    </citation>
    <scope>NUCLEOTIDE SEQUENCE [LARGE SCALE GENOMIC DNA]</scope>
    <source>
        <strain evidence="4">cv. SF193</strain>
        <tissue evidence="2">Leaves</tissue>
    </source>
</reference>
<keyword evidence="1" id="KW-0472">Membrane</keyword>
<dbReference type="Proteomes" id="UP000215914">
    <property type="component" value="Chromosome 15"/>
</dbReference>
<reference evidence="3" key="2">
    <citation type="submission" date="2017-02" db="EMBL/GenBank/DDBJ databases">
        <title>Sunflower complete genome.</title>
        <authorList>
            <person name="Langlade N."/>
            <person name="Munos S."/>
        </authorList>
    </citation>
    <scope>NUCLEOTIDE SEQUENCE [LARGE SCALE GENOMIC DNA]</scope>
    <source>
        <tissue evidence="3">Leaves</tissue>
    </source>
</reference>
<gene>
    <name evidence="3" type="ORF">HannXRQ_Chr15g0473691</name>
    <name evidence="2" type="ORF">HanXRQr2_Chr15g0683011</name>
</gene>
<dbReference type="InParanoid" id="A0A251S7M9"/>
<evidence type="ECO:0000256" key="1">
    <source>
        <dbReference type="SAM" id="Phobius"/>
    </source>
</evidence>
<feature type="transmembrane region" description="Helical" evidence="1">
    <location>
        <begin position="25"/>
        <end position="47"/>
    </location>
</feature>
<evidence type="ECO:0000313" key="4">
    <source>
        <dbReference type="Proteomes" id="UP000215914"/>
    </source>
</evidence>
<proteinExistence type="predicted"/>
<reference evidence="2" key="3">
    <citation type="submission" date="2020-06" db="EMBL/GenBank/DDBJ databases">
        <title>Helianthus annuus Genome sequencing and assembly Release 2.</title>
        <authorList>
            <person name="Gouzy J."/>
            <person name="Langlade N."/>
            <person name="Munos S."/>
        </authorList>
    </citation>
    <scope>NUCLEOTIDE SEQUENCE</scope>
    <source>
        <tissue evidence="2">Leaves</tissue>
    </source>
</reference>
<organism evidence="3 4">
    <name type="scientific">Helianthus annuus</name>
    <name type="common">Common sunflower</name>
    <dbReference type="NCBI Taxonomy" id="4232"/>
    <lineage>
        <taxon>Eukaryota</taxon>
        <taxon>Viridiplantae</taxon>
        <taxon>Streptophyta</taxon>
        <taxon>Embryophyta</taxon>
        <taxon>Tracheophyta</taxon>
        <taxon>Spermatophyta</taxon>
        <taxon>Magnoliopsida</taxon>
        <taxon>eudicotyledons</taxon>
        <taxon>Gunneridae</taxon>
        <taxon>Pentapetalae</taxon>
        <taxon>asterids</taxon>
        <taxon>campanulids</taxon>
        <taxon>Asterales</taxon>
        <taxon>Asteraceae</taxon>
        <taxon>Asteroideae</taxon>
        <taxon>Heliantheae alliance</taxon>
        <taxon>Heliantheae</taxon>
        <taxon>Helianthus</taxon>
    </lineage>
</organism>
<dbReference type="EMBL" id="CM007904">
    <property type="protein sequence ID" value="OTF94582.1"/>
    <property type="molecule type" value="Genomic_DNA"/>
</dbReference>
<keyword evidence="1" id="KW-1133">Transmembrane helix</keyword>
<evidence type="ECO:0000313" key="3">
    <source>
        <dbReference type="EMBL" id="OTF94582.1"/>
    </source>
</evidence>
<accession>A0A251S7M9</accession>
<sequence length="87" mass="10194">MGGNLFSFILHQSFSRTFLQTTVSLSLSILFPFYFIFHTRSLFTFIFHHFLSHLDFKKILIPILGFFHSSIVDCIYGDFQKTLIPLV</sequence>
<dbReference type="AlphaFoldDB" id="A0A251S7M9"/>
<keyword evidence="1" id="KW-0812">Transmembrane</keyword>
<protein>
    <submittedName>
        <fullName evidence="3">Uncharacterized protein</fullName>
    </submittedName>
</protein>
<dbReference type="EMBL" id="MNCJ02000330">
    <property type="protein sequence ID" value="KAF5763666.1"/>
    <property type="molecule type" value="Genomic_DNA"/>
</dbReference>